<reference evidence="3 4" key="1">
    <citation type="journal article" date="2015" name="Genome Announc.">
        <title>Expanding the biotechnology potential of lactobacilli through comparative genomics of 213 strains and associated genera.</title>
        <authorList>
            <person name="Sun Z."/>
            <person name="Harris H.M."/>
            <person name="McCann A."/>
            <person name="Guo C."/>
            <person name="Argimon S."/>
            <person name="Zhang W."/>
            <person name="Yang X."/>
            <person name="Jeffery I.B."/>
            <person name="Cooney J.C."/>
            <person name="Kagawa T.F."/>
            <person name="Liu W."/>
            <person name="Song Y."/>
            <person name="Salvetti E."/>
            <person name="Wrobel A."/>
            <person name="Rasinkangas P."/>
            <person name="Parkhill J."/>
            <person name="Rea M.C."/>
            <person name="O'Sullivan O."/>
            <person name="Ritari J."/>
            <person name="Douillard F.P."/>
            <person name="Paul Ross R."/>
            <person name="Yang R."/>
            <person name="Briner A.E."/>
            <person name="Felis G.E."/>
            <person name="de Vos W.M."/>
            <person name="Barrangou R."/>
            <person name="Klaenhammer T.R."/>
            <person name="Caufield P.W."/>
            <person name="Cui Y."/>
            <person name="Zhang H."/>
            <person name="O'Toole P.W."/>
        </authorList>
    </citation>
    <scope>NUCLEOTIDE SEQUENCE [LARGE SCALE GENOMIC DNA]</scope>
    <source>
        <strain evidence="3 4">DSM 21115</strain>
    </source>
</reference>
<sequence length="331" mass="37069">MKALVTGGAGFIGSHLVDSLVEKGMDVVVVDDLSMGKVSNINNIDIVTLYIQDVRNQTFMQSLLQRERFDYIYFLAAVASVADSIEHPNETHSINHNAVLDTLEFIRAINLPLKQFLFTSSAAVYGNLPELPKKEDSRVDPLSPYAIDKYATERYVLAYGQLYNLPTVCVRFFNVYGPGQNPSSPYSGVLSILTDCLKNNRIFTLYGDGSQTRDFIYIEDVIQALLLITEKHVKNQVLNIANGLELSLSQIIETYENIVGDKLTINNETVRSGDVKRSVASIGQLISLGYSTHWPLKRGLAQYWKGEQYALNRGSNTDTSMNNDIDYEFLK</sequence>
<evidence type="ECO:0000313" key="4">
    <source>
        <dbReference type="Proteomes" id="UP000050920"/>
    </source>
</evidence>
<dbReference type="Gene3D" id="3.40.50.720">
    <property type="entry name" value="NAD(P)-binding Rossmann-like Domain"/>
    <property type="match status" value="1"/>
</dbReference>
<accession>A0A0R2NLI1</accession>
<dbReference type="EMBL" id="AYGX02000120">
    <property type="protein sequence ID" value="KRO26574.1"/>
    <property type="molecule type" value="Genomic_DNA"/>
</dbReference>
<name>A0A0R2NLI1_9LACO</name>
<dbReference type="Proteomes" id="UP000050920">
    <property type="component" value="Unassembled WGS sequence"/>
</dbReference>
<dbReference type="InterPro" id="IPR001509">
    <property type="entry name" value="Epimerase_deHydtase"/>
</dbReference>
<organism evidence="3 4">
    <name type="scientific">Lactiplantibacillus fabifermentans DSM 21115</name>
    <dbReference type="NCBI Taxonomy" id="1413187"/>
    <lineage>
        <taxon>Bacteria</taxon>
        <taxon>Bacillati</taxon>
        <taxon>Bacillota</taxon>
        <taxon>Bacilli</taxon>
        <taxon>Lactobacillales</taxon>
        <taxon>Lactobacillaceae</taxon>
        <taxon>Lactiplantibacillus</taxon>
    </lineage>
</organism>
<dbReference type="RefSeq" id="WP_024626263.1">
    <property type="nucleotide sequence ID" value="NZ_AYGX02000120.1"/>
</dbReference>
<dbReference type="PANTHER" id="PTHR43000">
    <property type="entry name" value="DTDP-D-GLUCOSE 4,6-DEHYDRATASE-RELATED"/>
    <property type="match status" value="1"/>
</dbReference>
<comment type="caution">
    <text evidence="3">The sequence shown here is derived from an EMBL/GenBank/DDBJ whole genome shotgun (WGS) entry which is preliminary data.</text>
</comment>
<comment type="similarity">
    <text evidence="1">Belongs to the NAD(P)-dependent epimerase/dehydratase family.</text>
</comment>
<protein>
    <submittedName>
        <fullName evidence="3">UDP-glucose 4-epimerase</fullName>
    </submittedName>
</protein>
<dbReference type="InterPro" id="IPR036291">
    <property type="entry name" value="NAD(P)-bd_dom_sf"/>
</dbReference>
<evidence type="ECO:0000259" key="2">
    <source>
        <dbReference type="Pfam" id="PF01370"/>
    </source>
</evidence>
<proteinExistence type="inferred from homology"/>
<evidence type="ECO:0000313" key="3">
    <source>
        <dbReference type="EMBL" id="KRO26574.1"/>
    </source>
</evidence>
<evidence type="ECO:0000256" key="1">
    <source>
        <dbReference type="ARBA" id="ARBA00007637"/>
    </source>
</evidence>
<gene>
    <name evidence="3" type="ORF">DY78_GL000811</name>
</gene>
<dbReference type="Pfam" id="PF01370">
    <property type="entry name" value="Epimerase"/>
    <property type="match status" value="1"/>
</dbReference>
<dbReference type="AlphaFoldDB" id="A0A0R2NLI1"/>
<feature type="domain" description="NAD-dependent epimerase/dehydratase" evidence="2">
    <location>
        <begin position="3"/>
        <end position="241"/>
    </location>
</feature>
<dbReference type="SUPFAM" id="SSF51735">
    <property type="entry name" value="NAD(P)-binding Rossmann-fold domains"/>
    <property type="match status" value="1"/>
</dbReference>
<keyword evidence="4" id="KW-1185">Reference proteome</keyword>